<comment type="caution">
    <text evidence="1">The sequence shown here is derived from an EMBL/GenBank/DDBJ whole genome shotgun (WGS) entry which is preliminary data.</text>
</comment>
<dbReference type="Proteomes" id="UP001472677">
    <property type="component" value="Unassembled WGS sequence"/>
</dbReference>
<protein>
    <submittedName>
        <fullName evidence="1">Uncharacterized protein</fullName>
    </submittedName>
</protein>
<reference evidence="1 2" key="1">
    <citation type="journal article" date="2024" name="G3 (Bethesda)">
        <title>Genome assembly of Hibiscus sabdariffa L. provides insights into metabolisms of medicinal natural products.</title>
        <authorList>
            <person name="Kim T."/>
        </authorList>
    </citation>
    <scope>NUCLEOTIDE SEQUENCE [LARGE SCALE GENOMIC DNA]</scope>
    <source>
        <strain evidence="1">TK-2024</strain>
        <tissue evidence="1">Old leaves</tissue>
    </source>
</reference>
<gene>
    <name evidence="1" type="ORF">V6N12_043677</name>
</gene>
<dbReference type="EMBL" id="JBBPBM010000028">
    <property type="protein sequence ID" value="KAK8537517.1"/>
    <property type="molecule type" value="Genomic_DNA"/>
</dbReference>
<sequence>MMSQQKGGIRGSNNKFSVLTEAVALLSDEIKQDIVDVEEASVGEVVSRAIEGDSMLAAAVEVAVVAPESDALGVQQPGLAQVADGRVPCARDL</sequence>
<evidence type="ECO:0000313" key="1">
    <source>
        <dbReference type="EMBL" id="KAK8537517.1"/>
    </source>
</evidence>
<proteinExistence type="predicted"/>
<name>A0ABR2DG37_9ROSI</name>
<keyword evidence="2" id="KW-1185">Reference proteome</keyword>
<evidence type="ECO:0000313" key="2">
    <source>
        <dbReference type="Proteomes" id="UP001472677"/>
    </source>
</evidence>
<accession>A0ABR2DG37</accession>
<organism evidence="1 2">
    <name type="scientific">Hibiscus sabdariffa</name>
    <name type="common">roselle</name>
    <dbReference type="NCBI Taxonomy" id="183260"/>
    <lineage>
        <taxon>Eukaryota</taxon>
        <taxon>Viridiplantae</taxon>
        <taxon>Streptophyta</taxon>
        <taxon>Embryophyta</taxon>
        <taxon>Tracheophyta</taxon>
        <taxon>Spermatophyta</taxon>
        <taxon>Magnoliopsida</taxon>
        <taxon>eudicotyledons</taxon>
        <taxon>Gunneridae</taxon>
        <taxon>Pentapetalae</taxon>
        <taxon>rosids</taxon>
        <taxon>malvids</taxon>
        <taxon>Malvales</taxon>
        <taxon>Malvaceae</taxon>
        <taxon>Malvoideae</taxon>
        <taxon>Hibiscus</taxon>
    </lineage>
</organism>